<accession>A0A4Y5Z4S7</accession>
<gene>
    <name evidence="2" type="ORF">FIV34_12295</name>
</gene>
<feature type="signal peptide" evidence="1">
    <location>
        <begin position="1"/>
        <end position="22"/>
    </location>
</feature>
<organism evidence="2 3">
    <name type="scientific">Luteibacter pinisoli</name>
    <dbReference type="NCBI Taxonomy" id="2589080"/>
    <lineage>
        <taxon>Bacteria</taxon>
        <taxon>Pseudomonadati</taxon>
        <taxon>Pseudomonadota</taxon>
        <taxon>Gammaproteobacteria</taxon>
        <taxon>Lysobacterales</taxon>
        <taxon>Rhodanobacteraceae</taxon>
        <taxon>Luteibacter</taxon>
    </lineage>
</organism>
<feature type="chain" id="PRO_5021196381" description="DUF2790 domain-containing protein" evidence="1">
    <location>
        <begin position="23"/>
        <end position="121"/>
    </location>
</feature>
<dbReference type="AlphaFoldDB" id="A0A4Y5Z4S7"/>
<name>A0A4Y5Z4S7_9GAMM</name>
<dbReference type="Proteomes" id="UP000316093">
    <property type="component" value="Chromosome"/>
</dbReference>
<keyword evidence="3" id="KW-1185">Reference proteome</keyword>
<proteinExistence type="predicted"/>
<dbReference type="EMBL" id="CP041046">
    <property type="protein sequence ID" value="QDE39936.1"/>
    <property type="molecule type" value="Genomic_DNA"/>
</dbReference>
<keyword evidence="1" id="KW-0732">Signal</keyword>
<protein>
    <recommendedName>
        <fullName evidence="4">DUF2790 domain-containing protein</fullName>
    </recommendedName>
</protein>
<dbReference type="RefSeq" id="WP_139983158.1">
    <property type="nucleotide sequence ID" value="NZ_CP041046.1"/>
</dbReference>
<evidence type="ECO:0000313" key="3">
    <source>
        <dbReference type="Proteomes" id="UP000316093"/>
    </source>
</evidence>
<evidence type="ECO:0008006" key="4">
    <source>
        <dbReference type="Google" id="ProtNLM"/>
    </source>
</evidence>
<sequence>MTSLKKTAWACCMALLAAPLVAAPAPQKLTQQQAEAIAKADYEAQQAAEEAKANKYPKFSELLAQGFEIKAAVPLQNYGTTYAYVLLQKGSEAYQCTNSGTLYVNAYACVPMMDGKQKPGW</sequence>
<reference evidence="2 3" key="1">
    <citation type="submission" date="2019-06" db="EMBL/GenBank/DDBJ databases">
        <title>A complete genome sequence for Luteibacter pinisoli MAH-14.</title>
        <authorList>
            <person name="Baltrus D.A."/>
        </authorList>
    </citation>
    <scope>NUCLEOTIDE SEQUENCE [LARGE SCALE GENOMIC DNA]</scope>
    <source>
        <strain evidence="2 3">MAH-14</strain>
    </source>
</reference>
<evidence type="ECO:0000256" key="1">
    <source>
        <dbReference type="SAM" id="SignalP"/>
    </source>
</evidence>
<dbReference type="KEGG" id="lpy:FIV34_12295"/>
<evidence type="ECO:0000313" key="2">
    <source>
        <dbReference type="EMBL" id="QDE39936.1"/>
    </source>
</evidence>